<evidence type="ECO:0000259" key="1">
    <source>
        <dbReference type="Pfam" id="PF13439"/>
    </source>
</evidence>
<dbReference type="CDD" id="cd03819">
    <property type="entry name" value="GT4_WavL-like"/>
    <property type="match status" value="1"/>
</dbReference>
<dbReference type="Gene3D" id="3.40.50.2000">
    <property type="entry name" value="Glycogen Phosphorylase B"/>
    <property type="match status" value="2"/>
</dbReference>
<dbReference type="PANTHER" id="PTHR12526">
    <property type="entry name" value="GLYCOSYLTRANSFERASE"/>
    <property type="match status" value="1"/>
</dbReference>
<reference evidence="2 3" key="1">
    <citation type="submission" date="2023-10" db="EMBL/GenBank/DDBJ databases">
        <title>Novel methanotroph of the genus Methylocapsa from a subarctic wetland.</title>
        <authorList>
            <person name="Belova S.E."/>
            <person name="Oshkin I.Y."/>
            <person name="Miroshnikov K."/>
            <person name="Dedysh S.N."/>
        </authorList>
    </citation>
    <scope>NUCLEOTIDE SEQUENCE [LARGE SCALE GENOMIC DNA]</scope>
    <source>
        <strain evidence="2 3">RX1</strain>
    </source>
</reference>
<dbReference type="Proteomes" id="UP001626536">
    <property type="component" value="Chromosome"/>
</dbReference>
<keyword evidence="3" id="KW-1185">Reference proteome</keyword>
<dbReference type="Pfam" id="PF13692">
    <property type="entry name" value="Glyco_trans_1_4"/>
    <property type="match status" value="1"/>
</dbReference>
<proteinExistence type="predicted"/>
<evidence type="ECO:0000313" key="3">
    <source>
        <dbReference type="Proteomes" id="UP001626536"/>
    </source>
</evidence>
<organism evidence="2 3">
    <name type="scientific">Methylocapsa polymorpha</name>
    <dbReference type="NCBI Taxonomy" id="3080828"/>
    <lineage>
        <taxon>Bacteria</taxon>
        <taxon>Pseudomonadati</taxon>
        <taxon>Pseudomonadota</taxon>
        <taxon>Alphaproteobacteria</taxon>
        <taxon>Hyphomicrobiales</taxon>
        <taxon>Beijerinckiaceae</taxon>
        <taxon>Methylocapsa</taxon>
    </lineage>
</organism>
<protein>
    <submittedName>
        <fullName evidence="2">Glycosyltransferase family 4 protein</fullName>
    </submittedName>
</protein>
<dbReference type="InterPro" id="IPR028098">
    <property type="entry name" value="Glyco_trans_4-like_N"/>
</dbReference>
<dbReference type="Pfam" id="PF13439">
    <property type="entry name" value="Glyco_transf_4"/>
    <property type="match status" value="1"/>
</dbReference>
<dbReference type="EMBL" id="CP136862">
    <property type="protein sequence ID" value="WOJ89615.1"/>
    <property type="molecule type" value="Genomic_DNA"/>
</dbReference>
<sequence length="405" mass="42244">MSQASGSPFKDSATHPLTGATVLQIIPDLRAGLAARATIEIAAALSRAGANALVASRGGRMVSELQARGGVFVPFPAHTKNPLAMVLNISRLARLIKAERVDIVHARSRAPAWVAYGATRLTKTSFVTSFPGRYAGGNALEARYNSVLARGDIVIADSAYAAGLIAKLHPAAEGKIRIAHRGVDCRIFAPKAVAAARVQAVRRGWKVEADEPIVLMAGTISASSGHKLLIEAARLLRAQGVAGVKFIMAGDEQRRGLAAEIDRAIAKAELRDVIRRVGPCADMPAALLAASVVAAPSTRPDSFSGAALEAQAMGSPVIVSDHGAGPETVLAPPEIDESLRTGWRTPPGDAKALAAAIRVVLGLGATSRDRLALRARAHIETSFAIEQVCLATLDAYLASRPSGEE</sequence>
<name>A0ABZ0HS54_9HYPH</name>
<gene>
    <name evidence="2" type="ORF">RZS28_17810</name>
</gene>
<accession>A0ABZ0HS54</accession>
<feature type="domain" description="Glycosyltransferase subfamily 4-like N-terminal" evidence="1">
    <location>
        <begin position="35"/>
        <end position="185"/>
    </location>
</feature>
<dbReference type="SUPFAM" id="SSF53756">
    <property type="entry name" value="UDP-Glycosyltransferase/glycogen phosphorylase"/>
    <property type="match status" value="1"/>
</dbReference>
<evidence type="ECO:0000313" key="2">
    <source>
        <dbReference type="EMBL" id="WOJ89615.1"/>
    </source>
</evidence>
<dbReference type="RefSeq" id="WP_407339061.1">
    <property type="nucleotide sequence ID" value="NZ_CP136862.1"/>
</dbReference>